<evidence type="ECO:0000313" key="2">
    <source>
        <dbReference type="EMBL" id="MBC5727162.1"/>
    </source>
</evidence>
<sequence length="57" mass="6770">MDEWYMWNAFFTTGNVLDYLRYKSIQDTKDLGADTILREETDEIPDDGADSERAKYR</sequence>
<accession>A0ABR7HI44</accession>
<feature type="region of interest" description="Disordered" evidence="1">
    <location>
        <begin position="34"/>
        <end position="57"/>
    </location>
</feature>
<comment type="caution">
    <text evidence="2">The sequence shown here is derived from an EMBL/GenBank/DDBJ whole genome shotgun (WGS) entry which is preliminary data.</text>
</comment>
<name>A0ABR7HI44_9FIRM</name>
<evidence type="ECO:0000256" key="1">
    <source>
        <dbReference type="SAM" id="MobiDB-lite"/>
    </source>
</evidence>
<dbReference type="Proteomes" id="UP000636755">
    <property type="component" value="Unassembled WGS sequence"/>
</dbReference>
<feature type="compositionally biased region" description="Acidic residues" evidence="1">
    <location>
        <begin position="40"/>
        <end position="49"/>
    </location>
</feature>
<evidence type="ECO:0000313" key="3">
    <source>
        <dbReference type="Proteomes" id="UP000636755"/>
    </source>
</evidence>
<organism evidence="2 3">
    <name type="scientific">Ruminococcus intestinalis</name>
    <dbReference type="NCBI Taxonomy" id="2763066"/>
    <lineage>
        <taxon>Bacteria</taxon>
        <taxon>Bacillati</taxon>
        <taxon>Bacillota</taxon>
        <taxon>Clostridia</taxon>
        <taxon>Eubacteriales</taxon>
        <taxon>Oscillospiraceae</taxon>
        <taxon>Ruminococcus</taxon>
    </lineage>
</organism>
<reference evidence="2 3" key="1">
    <citation type="submission" date="2020-08" db="EMBL/GenBank/DDBJ databases">
        <title>Genome public.</title>
        <authorList>
            <person name="Liu C."/>
            <person name="Sun Q."/>
        </authorList>
    </citation>
    <scope>NUCLEOTIDE SEQUENCE [LARGE SCALE GENOMIC DNA]</scope>
    <source>
        <strain evidence="2 3">NSJ-71</strain>
    </source>
</reference>
<protein>
    <recommendedName>
        <fullName evidence="4">YqzL family protein</fullName>
    </recommendedName>
</protein>
<proteinExistence type="predicted"/>
<gene>
    <name evidence="2" type="ORF">H8R91_01200</name>
</gene>
<keyword evidence="3" id="KW-1185">Reference proteome</keyword>
<evidence type="ECO:0008006" key="4">
    <source>
        <dbReference type="Google" id="ProtNLM"/>
    </source>
</evidence>
<dbReference type="EMBL" id="JACOPS010000001">
    <property type="protein sequence ID" value="MBC5727162.1"/>
    <property type="molecule type" value="Genomic_DNA"/>
</dbReference>
<dbReference type="RefSeq" id="WP_022235354.1">
    <property type="nucleotide sequence ID" value="NZ_JACOPS010000001.1"/>
</dbReference>